<feature type="transmembrane region" description="Helical" evidence="6">
    <location>
        <begin position="308"/>
        <end position="331"/>
    </location>
</feature>
<evidence type="ECO:0000256" key="3">
    <source>
        <dbReference type="ARBA" id="ARBA00022692"/>
    </source>
</evidence>
<evidence type="ECO:0000256" key="5">
    <source>
        <dbReference type="ARBA" id="ARBA00023136"/>
    </source>
</evidence>
<comment type="caution">
    <text evidence="8">The sequence shown here is derived from an EMBL/GenBank/DDBJ whole genome shotgun (WGS) entry which is preliminary data.</text>
</comment>
<dbReference type="EMBL" id="NIOJ01000050">
    <property type="protein sequence ID" value="PNT96359.1"/>
    <property type="molecule type" value="Genomic_DNA"/>
</dbReference>
<comment type="subcellular location">
    <subcellularLocation>
        <location evidence="1">Cell membrane</location>
        <topology evidence="1">Multi-pass membrane protein</topology>
    </subcellularLocation>
</comment>
<keyword evidence="3 6" id="KW-0812">Transmembrane</keyword>
<sequence length="450" mass="49991">MVSFLKRTVLYLTRKKGKTLILLLLIFIVTAFVLTCFSVLYTTQAVSKSLRTSVGAAFHIRSSMDFSFNGSKIDTENDEQAVITDMAIQQIMENEEIKYYNARNFAYAKSRQIRFIPGTGHTDENNMGGLSANTYSALHPYFTDKILELSEGRHITPDDENCIIISEELARINQLSVGDKILLAPAEFEQEDDVFIDTLKDSPYSAEVEIVGFFRILKPQEDAAYQPTAGLCSNLMITDHHTLVALNRMQAGVYTGGVSFYLSDPIHLDSIVRKVKHLTSIDWDSYFILNDDFNYEKIAAGLNTIQNLIRILLVCICLVSAAVLLLILAMRMRGRVHEAGVLLSIGYSRKEIVGQFIAEVLLTAFLAFVGAYFLAVAVAGGINKGIVENIQIVQVEGQPVKSTQNLTLALPADISLVIFICILATLFCAVFLSSSMIIRLKPREILSKMA</sequence>
<keyword evidence="5 6" id="KW-0472">Membrane</keyword>
<keyword evidence="2" id="KW-1003">Cell membrane</keyword>
<dbReference type="Proteomes" id="UP000236151">
    <property type="component" value="Unassembled WGS sequence"/>
</dbReference>
<gene>
    <name evidence="8" type="ORF">CDQ84_15355</name>
</gene>
<dbReference type="RefSeq" id="WP_103082619.1">
    <property type="nucleotide sequence ID" value="NZ_NIOJ01000050.1"/>
</dbReference>
<dbReference type="InterPro" id="IPR050250">
    <property type="entry name" value="Macrolide_Exporter_MacB"/>
</dbReference>
<dbReference type="PANTHER" id="PTHR30572:SF9">
    <property type="entry name" value="ABC TRANSPORTER PERMEASE PROTEIN"/>
    <property type="match status" value="1"/>
</dbReference>
<evidence type="ECO:0000313" key="8">
    <source>
        <dbReference type="EMBL" id="PNT96359.1"/>
    </source>
</evidence>
<evidence type="ECO:0000256" key="2">
    <source>
        <dbReference type="ARBA" id="ARBA00022475"/>
    </source>
</evidence>
<proteinExistence type="predicted"/>
<keyword evidence="9" id="KW-1185">Reference proteome</keyword>
<organism evidence="8 9">
    <name type="scientific">Clostridium thermosuccinogenes</name>
    <dbReference type="NCBI Taxonomy" id="84032"/>
    <lineage>
        <taxon>Bacteria</taxon>
        <taxon>Bacillati</taxon>
        <taxon>Bacillota</taxon>
        <taxon>Clostridia</taxon>
        <taxon>Eubacteriales</taxon>
        <taxon>Clostridiaceae</taxon>
        <taxon>Clostridium</taxon>
    </lineage>
</organism>
<evidence type="ECO:0000259" key="7">
    <source>
        <dbReference type="Pfam" id="PF02687"/>
    </source>
</evidence>
<reference evidence="9" key="1">
    <citation type="submission" date="2017-06" db="EMBL/GenBank/DDBJ databases">
        <title>Investigating the central metabolism of Clostridium thermosuccinogenes.</title>
        <authorList>
            <person name="Koendjbiharie J.G."/>
            <person name="Van Kranenburg R."/>
            <person name="Vriesendorp B."/>
        </authorList>
    </citation>
    <scope>NUCLEOTIDE SEQUENCE [LARGE SCALE GENOMIC DNA]</scope>
    <source>
        <strain evidence="9">DSM 5806</strain>
    </source>
</reference>
<protein>
    <recommendedName>
        <fullName evidence="7">ABC3 transporter permease C-terminal domain-containing protein</fullName>
    </recommendedName>
</protein>
<feature type="transmembrane region" description="Helical" evidence="6">
    <location>
        <begin position="414"/>
        <end position="438"/>
    </location>
</feature>
<keyword evidence="4 6" id="KW-1133">Transmembrane helix</keyword>
<dbReference type="KEGG" id="cthd:CDO33_10295"/>
<evidence type="ECO:0000256" key="4">
    <source>
        <dbReference type="ARBA" id="ARBA00022989"/>
    </source>
</evidence>
<dbReference type="InterPro" id="IPR003838">
    <property type="entry name" value="ABC3_permease_C"/>
</dbReference>
<evidence type="ECO:0000313" key="9">
    <source>
        <dbReference type="Proteomes" id="UP000236151"/>
    </source>
</evidence>
<dbReference type="GO" id="GO:0005886">
    <property type="term" value="C:plasma membrane"/>
    <property type="evidence" value="ECO:0007669"/>
    <property type="project" value="UniProtKB-SubCell"/>
</dbReference>
<feature type="domain" description="ABC3 transporter permease C-terminal" evidence="7">
    <location>
        <begin position="311"/>
        <end position="441"/>
    </location>
</feature>
<dbReference type="GO" id="GO:0022857">
    <property type="term" value="F:transmembrane transporter activity"/>
    <property type="evidence" value="ECO:0007669"/>
    <property type="project" value="TreeGrafter"/>
</dbReference>
<dbReference type="AlphaFoldDB" id="A0A2K2FC68"/>
<feature type="transmembrane region" description="Helical" evidence="6">
    <location>
        <begin position="20"/>
        <end position="41"/>
    </location>
</feature>
<feature type="transmembrane region" description="Helical" evidence="6">
    <location>
        <begin position="352"/>
        <end position="375"/>
    </location>
</feature>
<dbReference type="Pfam" id="PF02687">
    <property type="entry name" value="FtsX"/>
    <property type="match status" value="1"/>
</dbReference>
<accession>A0A2K2FC68</accession>
<evidence type="ECO:0000256" key="6">
    <source>
        <dbReference type="SAM" id="Phobius"/>
    </source>
</evidence>
<name>A0A2K2FC68_9CLOT</name>
<evidence type="ECO:0000256" key="1">
    <source>
        <dbReference type="ARBA" id="ARBA00004651"/>
    </source>
</evidence>
<dbReference type="OrthoDB" id="9812886at2"/>
<dbReference type="PANTHER" id="PTHR30572">
    <property type="entry name" value="MEMBRANE COMPONENT OF TRANSPORTER-RELATED"/>
    <property type="match status" value="1"/>
</dbReference>